<feature type="compositionally biased region" description="Basic and acidic residues" evidence="1">
    <location>
        <begin position="234"/>
        <end position="246"/>
    </location>
</feature>
<feature type="compositionally biased region" description="Acidic residues" evidence="1">
    <location>
        <begin position="87"/>
        <end position="100"/>
    </location>
</feature>
<dbReference type="AlphaFoldDB" id="A0ABD2B6L6"/>
<reference evidence="2 3" key="1">
    <citation type="journal article" date="2024" name="Ann. Entomol. Soc. Am.">
        <title>Genomic analyses of the southern and eastern yellowjacket wasps (Hymenoptera: Vespidae) reveal evolutionary signatures of social life.</title>
        <authorList>
            <person name="Catto M.A."/>
            <person name="Caine P.B."/>
            <person name="Orr S.E."/>
            <person name="Hunt B.G."/>
            <person name="Goodisman M.A.D."/>
        </authorList>
    </citation>
    <scope>NUCLEOTIDE SEQUENCE [LARGE SCALE GENOMIC DNA]</scope>
    <source>
        <strain evidence="2">232</strain>
        <tissue evidence="2">Head and thorax</tissue>
    </source>
</reference>
<dbReference type="Proteomes" id="UP001607303">
    <property type="component" value="Unassembled WGS sequence"/>
</dbReference>
<keyword evidence="3" id="KW-1185">Reference proteome</keyword>
<organism evidence="2 3">
    <name type="scientific">Vespula maculifrons</name>
    <name type="common">Eastern yellow jacket</name>
    <name type="synonym">Wasp</name>
    <dbReference type="NCBI Taxonomy" id="7453"/>
    <lineage>
        <taxon>Eukaryota</taxon>
        <taxon>Metazoa</taxon>
        <taxon>Ecdysozoa</taxon>
        <taxon>Arthropoda</taxon>
        <taxon>Hexapoda</taxon>
        <taxon>Insecta</taxon>
        <taxon>Pterygota</taxon>
        <taxon>Neoptera</taxon>
        <taxon>Endopterygota</taxon>
        <taxon>Hymenoptera</taxon>
        <taxon>Apocrita</taxon>
        <taxon>Aculeata</taxon>
        <taxon>Vespoidea</taxon>
        <taxon>Vespidae</taxon>
        <taxon>Vespinae</taxon>
        <taxon>Vespula</taxon>
    </lineage>
</organism>
<feature type="region of interest" description="Disordered" evidence="1">
    <location>
        <begin position="223"/>
        <end position="246"/>
    </location>
</feature>
<evidence type="ECO:0000313" key="3">
    <source>
        <dbReference type="Proteomes" id="UP001607303"/>
    </source>
</evidence>
<name>A0ABD2B6L6_VESMC</name>
<accession>A0ABD2B6L6</accession>
<feature type="non-terminal residue" evidence="2">
    <location>
        <position position="306"/>
    </location>
</feature>
<dbReference type="EMBL" id="JAYRBN010000100">
    <property type="protein sequence ID" value="KAL2728354.1"/>
    <property type="molecule type" value="Genomic_DNA"/>
</dbReference>
<gene>
    <name evidence="2" type="ORF">V1477_017630</name>
</gene>
<sequence length="306" mass="35492">MTTKEIPEKRRTIDEKEREILNGPTNKYLVRFSRPQTAKAQMCRCVAGDRFAREATPFAAARLGFRGGTATKCAHGTEESRRRYRDLDEEEHEEEMEVDGGDNGWVTSPTDKGTIQVIQVREQVFATRTVDRKEVEELSQYRPLLPLFFPVLFNRMRAEGGYARASNLPDKRPSVANDVEQKKKLRLISQKRRDHDRTTRLSTSSLDIREELSALISLETTTRKKLQRSQNDGSFERRRDEKGSKCEGILKRDKRESFKLKNKVFESTGKAFGRNSFSWLSKVVDRKRDTSFERNNPSFSARQIYQ</sequence>
<evidence type="ECO:0000313" key="2">
    <source>
        <dbReference type="EMBL" id="KAL2728354.1"/>
    </source>
</evidence>
<comment type="caution">
    <text evidence="2">The sequence shown here is derived from an EMBL/GenBank/DDBJ whole genome shotgun (WGS) entry which is preliminary data.</text>
</comment>
<feature type="region of interest" description="Disordered" evidence="1">
    <location>
        <begin position="74"/>
        <end position="110"/>
    </location>
</feature>
<proteinExistence type="predicted"/>
<evidence type="ECO:0000256" key="1">
    <source>
        <dbReference type="SAM" id="MobiDB-lite"/>
    </source>
</evidence>
<protein>
    <submittedName>
        <fullName evidence="2">Uncharacterized protein</fullName>
    </submittedName>
</protein>